<feature type="domain" description="PucR C-terminal helix-turn-helix" evidence="1">
    <location>
        <begin position="54"/>
        <end position="111"/>
    </location>
</feature>
<gene>
    <name evidence="2" type="ORF">B8W69_15170</name>
</gene>
<protein>
    <recommendedName>
        <fullName evidence="1">PucR C-terminal helix-turn-helix domain-containing protein</fullName>
    </recommendedName>
</protein>
<evidence type="ECO:0000313" key="2">
    <source>
        <dbReference type="EMBL" id="OSC27016.1"/>
    </source>
</evidence>
<dbReference type="Proteomes" id="UP000242320">
    <property type="component" value="Unassembled WGS sequence"/>
</dbReference>
<dbReference type="PANTHER" id="PTHR33744">
    <property type="entry name" value="CARBOHYDRATE DIACID REGULATOR"/>
    <property type="match status" value="1"/>
</dbReference>
<comment type="caution">
    <text evidence="2">The sequence shown here is derived from an EMBL/GenBank/DDBJ whole genome shotgun (WGS) entry which is preliminary data.</text>
</comment>
<dbReference type="OrthoDB" id="33973at2"/>
<dbReference type="InterPro" id="IPR042070">
    <property type="entry name" value="PucR_C-HTH_sf"/>
</dbReference>
<dbReference type="InterPro" id="IPR025736">
    <property type="entry name" value="PucR_C-HTH_dom"/>
</dbReference>
<dbReference type="AlphaFoldDB" id="A0A1X2KYZ1"/>
<dbReference type="InterPro" id="IPR051448">
    <property type="entry name" value="CdaR-like_regulators"/>
</dbReference>
<dbReference type="EMBL" id="NCXM01000014">
    <property type="protein sequence ID" value="OSC27016.1"/>
    <property type="molecule type" value="Genomic_DNA"/>
</dbReference>
<dbReference type="PANTHER" id="PTHR33744:SF1">
    <property type="entry name" value="DNA-BINDING TRANSCRIPTIONAL ACTIVATOR ADER"/>
    <property type="match status" value="1"/>
</dbReference>
<evidence type="ECO:0000259" key="1">
    <source>
        <dbReference type="Pfam" id="PF13556"/>
    </source>
</evidence>
<reference evidence="2 3" key="1">
    <citation type="submission" date="2017-04" db="EMBL/GenBank/DDBJ databases">
        <title>The new phylogeny of genus Mycobacterium.</title>
        <authorList>
            <person name="Tortoli E."/>
            <person name="Trovato A."/>
            <person name="Cirillo D.M."/>
        </authorList>
    </citation>
    <scope>NUCLEOTIDE SEQUENCE [LARGE SCALE GENOMIC DNA]</scope>
    <source>
        <strain evidence="2 3">DSM 45247</strain>
    </source>
</reference>
<accession>A0A1X2KYZ1</accession>
<dbReference type="Gene3D" id="1.10.10.2840">
    <property type="entry name" value="PucR C-terminal helix-turn-helix domain"/>
    <property type="match status" value="1"/>
</dbReference>
<evidence type="ECO:0000313" key="3">
    <source>
        <dbReference type="Proteomes" id="UP000242320"/>
    </source>
</evidence>
<sequence>MSSSPTAWDVTYDLLRSLGLTTVFGNPGPTEQTLTHCAFRCRGDALPEQEREALLDTLEAWFDHGGSAERAARALYVHPNTVRQRLREVEQRTGRLVTEPRVAAELCIALETTRRAAKPEP</sequence>
<dbReference type="Pfam" id="PF13556">
    <property type="entry name" value="HTH_30"/>
    <property type="match status" value="1"/>
</dbReference>
<name>A0A1X2KYZ1_9MYCO</name>
<organism evidence="2 3">
    <name type="scientific">Mycolicibacterium vulneris</name>
    <dbReference type="NCBI Taxonomy" id="547163"/>
    <lineage>
        <taxon>Bacteria</taxon>
        <taxon>Bacillati</taxon>
        <taxon>Actinomycetota</taxon>
        <taxon>Actinomycetes</taxon>
        <taxon>Mycobacteriales</taxon>
        <taxon>Mycobacteriaceae</taxon>
        <taxon>Mycolicibacterium</taxon>
    </lineage>
</organism>
<proteinExistence type="predicted"/>
<keyword evidence="3" id="KW-1185">Reference proteome</keyword>